<accession>A0AAV6QCF6</accession>
<dbReference type="EMBL" id="JAGKHQ010000018">
    <property type="protein sequence ID" value="KAG7486529.1"/>
    <property type="molecule type" value="Genomic_DNA"/>
</dbReference>
<evidence type="ECO:0000313" key="3">
    <source>
        <dbReference type="Proteomes" id="UP000693946"/>
    </source>
</evidence>
<sequence>MLRKDRRKPRTTNGKLAIRGMLSMGCHGSTIHRQRGSWMQGLPRVQSEASVNSHGKKLSAGSARASHGAERLLKWRVKDAGGGRGTAGDVKDSSVWSRESERHLCF</sequence>
<feature type="region of interest" description="Disordered" evidence="1">
    <location>
        <begin position="37"/>
        <end position="106"/>
    </location>
</feature>
<evidence type="ECO:0000256" key="1">
    <source>
        <dbReference type="SAM" id="MobiDB-lite"/>
    </source>
</evidence>
<reference evidence="2 3" key="1">
    <citation type="journal article" date="2021" name="Sci. Rep.">
        <title>Chromosome anchoring in Senegalese sole (Solea senegalensis) reveals sex-associated markers and genome rearrangements in flatfish.</title>
        <authorList>
            <person name="Guerrero-Cozar I."/>
            <person name="Gomez-Garrido J."/>
            <person name="Berbel C."/>
            <person name="Martinez-Blanch J.F."/>
            <person name="Alioto T."/>
            <person name="Claros M.G."/>
            <person name="Gagnaire P.A."/>
            <person name="Manchado M."/>
        </authorList>
    </citation>
    <scope>NUCLEOTIDE SEQUENCE [LARGE SCALE GENOMIC DNA]</scope>
    <source>
        <strain evidence="2">Sse05_10M</strain>
    </source>
</reference>
<name>A0AAV6QCF6_SOLSE</name>
<keyword evidence="3" id="KW-1185">Reference proteome</keyword>
<feature type="compositionally biased region" description="Basic and acidic residues" evidence="1">
    <location>
        <begin position="67"/>
        <end position="81"/>
    </location>
</feature>
<evidence type="ECO:0000313" key="2">
    <source>
        <dbReference type="EMBL" id="KAG7486529.1"/>
    </source>
</evidence>
<protein>
    <submittedName>
        <fullName evidence="2">Uncharacterized protein</fullName>
    </submittedName>
</protein>
<organism evidence="2 3">
    <name type="scientific">Solea senegalensis</name>
    <name type="common">Senegalese sole</name>
    <dbReference type="NCBI Taxonomy" id="28829"/>
    <lineage>
        <taxon>Eukaryota</taxon>
        <taxon>Metazoa</taxon>
        <taxon>Chordata</taxon>
        <taxon>Craniata</taxon>
        <taxon>Vertebrata</taxon>
        <taxon>Euteleostomi</taxon>
        <taxon>Actinopterygii</taxon>
        <taxon>Neopterygii</taxon>
        <taxon>Teleostei</taxon>
        <taxon>Neoteleostei</taxon>
        <taxon>Acanthomorphata</taxon>
        <taxon>Carangaria</taxon>
        <taxon>Pleuronectiformes</taxon>
        <taxon>Pleuronectoidei</taxon>
        <taxon>Soleidae</taxon>
        <taxon>Solea</taxon>
    </lineage>
</organism>
<comment type="caution">
    <text evidence="2">The sequence shown here is derived from an EMBL/GenBank/DDBJ whole genome shotgun (WGS) entry which is preliminary data.</text>
</comment>
<gene>
    <name evidence="2" type="ORF">JOB18_033066</name>
</gene>
<dbReference type="Proteomes" id="UP000693946">
    <property type="component" value="Linkage Group LG6"/>
</dbReference>
<dbReference type="AlphaFoldDB" id="A0AAV6QCF6"/>
<proteinExistence type="predicted"/>